<organism evidence="9 10">
    <name type="scientific">Shimia thalassica</name>
    <dbReference type="NCBI Taxonomy" id="1715693"/>
    <lineage>
        <taxon>Bacteria</taxon>
        <taxon>Pseudomonadati</taxon>
        <taxon>Pseudomonadota</taxon>
        <taxon>Alphaproteobacteria</taxon>
        <taxon>Rhodobacterales</taxon>
        <taxon>Roseobacteraceae</taxon>
    </lineage>
</organism>
<dbReference type="InterPro" id="IPR050251">
    <property type="entry name" value="HpcH-HpaI_aldolase"/>
</dbReference>
<keyword evidence="5" id="KW-0670">Pyruvate</keyword>
<comment type="catalytic activity">
    <reaction evidence="6">
        <text>D-glyceraldehyde + pyruvate = 2-dehydro-3-deoxy-L-galactonate</text>
        <dbReference type="Rhea" id="RHEA:80055"/>
        <dbReference type="ChEBI" id="CHEBI:15361"/>
        <dbReference type="ChEBI" id="CHEBI:17378"/>
        <dbReference type="ChEBI" id="CHEBI:75545"/>
    </reaction>
</comment>
<dbReference type="InterPro" id="IPR015813">
    <property type="entry name" value="Pyrv/PenolPyrv_kinase-like_dom"/>
</dbReference>
<evidence type="ECO:0000313" key="10">
    <source>
        <dbReference type="Proteomes" id="UP000051870"/>
    </source>
</evidence>
<dbReference type="GeneID" id="83879336"/>
<dbReference type="GO" id="GO:0005737">
    <property type="term" value="C:cytoplasm"/>
    <property type="evidence" value="ECO:0007669"/>
    <property type="project" value="UniProtKB-ARBA"/>
</dbReference>
<dbReference type="PANTHER" id="PTHR30502:SF4">
    <property type="entry name" value="5-KETO-4-DEOXY-D-GLUCARATE ALDOLASE"/>
    <property type="match status" value="1"/>
</dbReference>
<dbReference type="InterPro" id="IPR040442">
    <property type="entry name" value="Pyrv_kinase-like_dom_sf"/>
</dbReference>
<name>A0A0P1I0N7_9RHOB</name>
<accession>A0A0P1I0N7</accession>
<proteinExistence type="inferred from homology"/>
<feature type="domain" description="HpcH/HpaI aldolase/citrate lyase" evidence="8">
    <location>
        <begin position="18"/>
        <end position="241"/>
    </location>
</feature>
<dbReference type="PANTHER" id="PTHR30502">
    <property type="entry name" value="2-KETO-3-DEOXY-L-RHAMNONATE ALDOLASE"/>
    <property type="match status" value="1"/>
</dbReference>
<dbReference type="GO" id="GO:0016832">
    <property type="term" value="F:aldehyde-lyase activity"/>
    <property type="evidence" value="ECO:0007669"/>
    <property type="project" value="TreeGrafter"/>
</dbReference>
<dbReference type="AlphaFoldDB" id="A0A0P1I0N7"/>
<reference evidence="10" key="1">
    <citation type="submission" date="2015-09" db="EMBL/GenBank/DDBJ databases">
        <authorList>
            <person name="Rodrigo-Torres Lidia"/>
            <person name="Arahal R.David."/>
        </authorList>
    </citation>
    <scope>NUCLEOTIDE SEQUENCE [LARGE SCALE GENOMIC DNA]</scope>
    <source>
        <strain evidence="10">CECT 7735</strain>
    </source>
</reference>
<comment type="similarity">
    <text evidence="2">Belongs to the HpcH/HpaI aldolase family.</text>
</comment>
<evidence type="ECO:0000256" key="3">
    <source>
        <dbReference type="ARBA" id="ARBA00022723"/>
    </source>
</evidence>
<dbReference type="FunFam" id="3.20.20.60:FF:000004">
    <property type="entry name" value="5-keto-4-deoxy-D-glucarate aldolase"/>
    <property type="match status" value="1"/>
</dbReference>
<dbReference type="EMBL" id="CYTW01000001">
    <property type="protein sequence ID" value="CUJ83206.1"/>
    <property type="molecule type" value="Genomic_DNA"/>
</dbReference>
<dbReference type="RefSeq" id="WP_058309510.1">
    <property type="nucleotide sequence ID" value="NZ_CYTW01000001.1"/>
</dbReference>
<keyword evidence="3" id="KW-0479">Metal-binding</keyword>
<evidence type="ECO:0000256" key="7">
    <source>
        <dbReference type="ARBA" id="ARBA00068169"/>
    </source>
</evidence>
<evidence type="ECO:0000256" key="6">
    <source>
        <dbReference type="ARBA" id="ARBA00045074"/>
    </source>
</evidence>
<dbReference type="SUPFAM" id="SSF51621">
    <property type="entry name" value="Phosphoenolpyruvate/pyruvate domain"/>
    <property type="match status" value="1"/>
</dbReference>
<protein>
    <recommendedName>
        <fullName evidence="7">Hydroxypyruvate/pyruvate aldolase</fullName>
    </recommendedName>
</protein>
<dbReference type="Gene3D" id="3.20.20.60">
    <property type="entry name" value="Phosphoenolpyruvate-binding domains"/>
    <property type="match status" value="1"/>
</dbReference>
<dbReference type="Proteomes" id="UP000051870">
    <property type="component" value="Unassembled WGS sequence"/>
</dbReference>
<dbReference type="Pfam" id="PF03328">
    <property type="entry name" value="HpcH_HpaI"/>
    <property type="match status" value="1"/>
</dbReference>
<dbReference type="GO" id="GO:0046872">
    <property type="term" value="F:metal ion binding"/>
    <property type="evidence" value="ECO:0007669"/>
    <property type="project" value="UniProtKB-KW"/>
</dbReference>
<dbReference type="InterPro" id="IPR005000">
    <property type="entry name" value="Aldolase/citrate-lyase_domain"/>
</dbReference>
<dbReference type="STRING" id="1715693.PH7735_00238"/>
<gene>
    <name evidence="9" type="primary">rhmA</name>
    <name evidence="9" type="ORF">PH7735_00238</name>
</gene>
<evidence type="ECO:0000256" key="2">
    <source>
        <dbReference type="ARBA" id="ARBA00005568"/>
    </source>
</evidence>
<comment type="cofactor">
    <cofactor evidence="1">
        <name>a divalent metal cation</name>
        <dbReference type="ChEBI" id="CHEBI:60240"/>
    </cofactor>
</comment>
<evidence type="ECO:0000259" key="8">
    <source>
        <dbReference type="Pfam" id="PF03328"/>
    </source>
</evidence>
<sequence length="257" mass="27034">MPAPHNSFKTALAKGDAQIGLWVVASEASVTEMIGTAGFDWLVLDGEHAPNDIRSLRDSLMALNGSDSHPVVRIPIGETWMVKQVLDAGAQTVLVPMVDTAEQARDMALAMRYPPLGVRGMGATGARASRFGEITDYVATANDEVCLLVQAESRAAIANLDDILTVEGVDGVFIGPADLSADMGFPGAASAPEVQEVITDAIKRITSSGKAAGILTQSLDDAKTYLELGATFVAVGIDMVMYAKVTRQLCKDAKALL</sequence>
<evidence type="ECO:0000256" key="4">
    <source>
        <dbReference type="ARBA" id="ARBA00023239"/>
    </source>
</evidence>
<keyword evidence="10" id="KW-1185">Reference proteome</keyword>
<evidence type="ECO:0000256" key="5">
    <source>
        <dbReference type="ARBA" id="ARBA00023317"/>
    </source>
</evidence>
<evidence type="ECO:0000313" key="9">
    <source>
        <dbReference type="EMBL" id="CUJ83206.1"/>
    </source>
</evidence>
<keyword evidence="4 9" id="KW-0456">Lyase</keyword>
<evidence type="ECO:0000256" key="1">
    <source>
        <dbReference type="ARBA" id="ARBA00001968"/>
    </source>
</evidence>